<dbReference type="InterPro" id="IPR006350">
    <property type="entry name" value="Intron_endoG1"/>
</dbReference>
<dbReference type="Pfam" id="PF07460">
    <property type="entry name" value="NUMOD3"/>
    <property type="match status" value="1"/>
</dbReference>
<evidence type="ECO:0000256" key="2">
    <source>
        <dbReference type="SAM" id="MobiDB-lite"/>
    </source>
</evidence>
<dbReference type="SMART" id="SM00465">
    <property type="entry name" value="GIYc"/>
    <property type="match status" value="1"/>
</dbReference>
<dbReference type="Pfam" id="PF01541">
    <property type="entry name" value="GIY-YIG"/>
    <property type="match status" value="1"/>
</dbReference>
<dbReference type="GO" id="GO:0003677">
    <property type="term" value="F:DNA binding"/>
    <property type="evidence" value="ECO:0007669"/>
    <property type="project" value="InterPro"/>
</dbReference>
<feature type="compositionally biased region" description="Basic and acidic residues" evidence="2">
    <location>
        <begin position="122"/>
        <end position="139"/>
    </location>
</feature>
<name>A0A0F9UTX3_9ZZZZ</name>
<dbReference type="InterPro" id="IPR035901">
    <property type="entry name" value="GIY-YIG_endonuc_sf"/>
</dbReference>
<dbReference type="SUPFAM" id="SSF64496">
    <property type="entry name" value="DNA-binding domain of intron-encoded endonucleases"/>
    <property type="match status" value="1"/>
</dbReference>
<dbReference type="GO" id="GO:0004519">
    <property type="term" value="F:endonuclease activity"/>
    <property type="evidence" value="ECO:0007669"/>
    <property type="project" value="InterPro"/>
</dbReference>
<reference evidence="4" key="1">
    <citation type="journal article" date="2015" name="Nature">
        <title>Complex archaea that bridge the gap between prokaryotes and eukaryotes.</title>
        <authorList>
            <person name="Spang A."/>
            <person name="Saw J.H."/>
            <person name="Jorgensen S.L."/>
            <person name="Zaremba-Niedzwiedzka K."/>
            <person name="Martijn J."/>
            <person name="Lind A.E."/>
            <person name="van Eijk R."/>
            <person name="Schleper C."/>
            <person name="Guy L."/>
            <person name="Ettema T.J."/>
        </authorList>
    </citation>
    <scope>NUCLEOTIDE SEQUENCE</scope>
</reference>
<dbReference type="InterPro" id="IPR003611">
    <property type="entry name" value="NUMOD3"/>
</dbReference>
<protein>
    <recommendedName>
        <fullName evidence="3">GIY-YIG domain-containing protein</fullName>
    </recommendedName>
</protein>
<accession>A0A0F9UTX3</accession>
<dbReference type="CDD" id="cd10443">
    <property type="entry name" value="GIY-YIG_HE_Tlr8p_PBC-V_like"/>
    <property type="match status" value="1"/>
</dbReference>
<dbReference type="Gene3D" id="3.40.1440.10">
    <property type="entry name" value="GIY-YIG endonuclease"/>
    <property type="match status" value="1"/>
</dbReference>
<feature type="region of interest" description="Disordered" evidence="2">
    <location>
        <begin position="101"/>
        <end position="179"/>
    </location>
</feature>
<evidence type="ECO:0000313" key="4">
    <source>
        <dbReference type="EMBL" id="KKN64636.1"/>
    </source>
</evidence>
<organism evidence="4">
    <name type="scientific">marine sediment metagenome</name>
    <dbReference type="NCBI Taxonomy" id="412755"/>
    <lineage>
        <taxon>unclassified sequences</taxon>
        <taxon>metagenomes</taxon>
        <taxon>ecological metagenomes</taxon>
    </lineage>
</organism>
<feature type="compositionally biased region" description="Basic residues" evidence="2">
    <location>
        <begin position="104"/>
        <end position="119"/>
    </location>
</feature>
<feature type="domain" description="GIY-YIG" evidence="3">
    <location>
        <begin position="6"/>
        <end position="96"/>
    </location>
</feature>
<dbReference type="EMBL" id="LAZR01000548">
    <property type="protein sequence ID" value="KKN64636.1"/>
    <property type="molecule type" value="Genomic_DNA"/>
</dbReference>
<comment type="similarity">
    <text evidence="1">To endonucleases of group I introns of fungi and phage.</text>
</comment>
<dbReference type="NCBIfam" id="TIGR01453">
    <property type="entry name" value="grpIintron_endo"/>
    <property type="match status" value="1"/>
</dbReference>
<dbReference type="SUPFAM" id="SSF82771">
    <property type="entry name" value="GIY-YIG endonuclease"/>
    <property type="match status" value="1"/>
</dbReference>
<proteinExistence type="predicted"/>
<dbReference type="AlphaFoldDB" id="A0A0F9UTX3"/>
<dbReference type="SMART" id="SM00496">
    <property type="entry name" value="IENR2"/>
    <property type="match status" value="4"/>
</dbReference>
<evidence type="ECO:0000259" key="3">
    <source>
        <dbReference type="PROSITE" id="PS50164"/>
    </source>
</evidence>
<sequence>MSEEKPYGIVYVLTSPSGKQYVGQTVKTLKHRLRKHRSLAEGRFQNSAIAGAVRKYGIDAFESCVIAIASSQRELDALEIRHIAEQGTIAPNGYNLLAGGSGGRVHHKDTREKLRKAATGRKASDETRRKMSESNKGDKNGFYGRKHSEETKLKMRVHKRTPEHAAKLGSAKAGTVLTQEHKTKIGEGIRKFWDEKGRSPLNHSTYAGYRKGCKCRPCLDANSSYHKARRERKLAE</sequence>
<evidence type="ECO:0000256" key="1">
    <source>
        <dbReference type="ARBA" id="ARBA00010045"/>
    </source>
</evidence>
<dbReference type="InterPro" id="IPR000305">
    <property type="entry name" value="GIY-YIG_endonuc"/>
</dbReference>
<gene>
    <name evidence="4" type="ORF">LCGC14_0489660</name>
</gene>
<comment type="caution">
    <text evidence="4">The sequence shown here is derived from an EMBL/GenBank/DDBJ whole genome shotgun (WGS) entry which is preliminary data.</text>
</comment>
<dbReference type="PROSITE" id="PS50164">
    <property type="entry name" value="GIY_YIG"/>
    <property type="match status" value="1"/>
</dbReference>